<dbReference type="Pfam" id="PF00361">
    <property type="entry name" value="Proton_antipo_M"/>
    <property type="match status" value="1"/>
</dbReference>
<evidence type="ECO:0000256" key="1">
    <source>
        <dbReference type="ARBA" id="ARBA00004127"/>
    </source>
</evidence>
<feature type="transmembrane region" description="Helical" evidence="6">
    <location>
        <begin position="422"/>
        <end position="447"/>
    </location>
</feature>
<feature type="transmembrane region" description="Helical" evidence="6">
    <location>
        <begin position="121"/>
        <end position="139"/>
    </location>
</feature>
<dbReference type="AlphaFoldDB" id="A0A7H8N3K5"/>
<feature type="transmembrane region" description="Helical" evidence="6">
    <location>
        <begin position="192"/>
        <end position="214"/>
    </location>
</feature>
<evidence type="ECO:0000259" key="7">
    <source>
        <dbReference type="Pfam" id="PF00361"/>
    </source>
</evidence>
<feature type="transmembrane region" description="Helical" evidence="6">
    <location>
        <begin position="282"/>
        <end position="307"/>
    </location>
</feature>
<dbReference type="EMBL" id="CP054929">
    <property type="protein sequence ID" value="QKW48598.1"/>
    <property type="molecule type" value="Genomic_DNA"/>
</dbReference>
<dbReference type="PANTHER" id="PTHR42829:SF2">
    <property type="entry name" value="NADH-UBIQUINONE OXIDOREDUCTASE CHAIN 5"/>
    <property type="match status" value="1"/>
</dbReference>
<dbReference type="Gene3D" id="1.20.5.2700">
    <property type="match status" value="1"/>
</dbReference>
<evidence type="ECO:0000256" key="4">
    <source>
        <dbReference type="ARBA" id="ARBA00023136"/>
    </source>
</evidence>
<protein>
    <submittedName>
        <fullName evidence="8">NADH-quinone oxidoreductase subunit L</fullName>
    </submittedName>
</protein>
<evidence type="ECO:0000256" key="5">
    <source>
        <dbReference type="RuleBase" id="RU000320"/>
    </source>
</evidence>
<feature type="transmembrane region" description="Helical" evidence="6">
    <location>
        <begin position="578"/>
        <end position="599"/>
    </location>
</feature>
<feature type="transmembrane region" description="Helical" evidence="6">
    <location>
        <begin position="377"/>
        <end position="401"/>
    </location>
</feature>
<keyword evidence="9" id="KW-1185">Reference proteome</keyword>
<evidence type="ECO:0000313" key="8">
    <source>
        <dbReference type="EMBL" id="QKW48598.1"/>
    </source>
</evidence>
<dbReference type="Proteomes" id="UP000509303">
    <property type="component" value="Chromosome"/>
</dbReference>
<dbReference type="GO" id="GO:0003954">
    <property type="term" value="F:NADH dehydrogenase activity"/>
    <property type="evidence" value="ECO:0007669"/>
    <property type="project" value="TreeGrafter"/>
</dbReference>
<feature type="transmembrane region" description="Helical" evidence="6">
    <location>
        <begin position="349"/>
        <end position="371"/>
    </location>
</feature>
<feature type="transmembrane region" description="Helical" evidence="6">
    <location>
        <begin position="226"/>
        <end position="245"/>
    </location>
</feature>
<keyword evidence="3 6" id="KW-1133">Transmembrane helix</keyword>
<accession>A0A7H8N3K5</accession>
<name>A0A7H8N3K5_9ACTN</name>
<evidence type="ECO:0000256" key="2">
    <source>
        <dbReference type="ARBA" id="ARBA00022692"/>
    </source>
</evidence>
<dbReference type="GO" id="GO:0012505">
    <property type="term" value="C:endomembrane system"/>
    <property type="evidence" value="ECO:0007669"/>
    <property type="project" value="UniProtKB-SubCell"/>
</dbReference>
<gene>
    <name evidence="8" type="ORF">HUT08_02475</name>
</gene>
<feature type="transmembrane region" description="Helical" evidence="6">
    <location>
        <begin position="257"/>
        <end position="275"/>
    </location>
</feature>
<organism evidence="8 9">
    <name type="scientific">Streptomyces buecherae</name>
    <dbReference type="NCBI Taxonomy" id="2763006"/>
    <lineage>
        <taxon>Bacteria</taxon>
        <taxon>Bacillati</taxon>
        <taxon>Actinomycetota</taxon>
        <taxon>Actinomycetes</taxon>
        <taxon>Kitasatosporales</taxon>
        <taxon>Streptomycetaceae</taxon>
        <taxon>Streptomyces</taxon>
    </lineage>
</organism>
<feature type="domain" description="NADH:quinone oxidoreductase/Mrp antiporter transmembrane" evidence="7">
    <location>
        <begin position="118"/>
        <end position="390"/>
    </location>
</feature>
<comment type="subcellular location">
    <subcellularLocation>
        <location evidence="1">Endomembrane system</location>
        <topology evidence="1">Multi-pass membrane protein</topology>
    </subcellularLocation>
    <subcellularLocation>
        <location evidence="5">Membrane</location>
        <topology evidence="5">Multi-pass membrane protein</topology>
    </subcellularLocation>
</comment>
<feature type="transmembrane region" description="Helical" evidence="6">
    <location>
        <begin position="160"/>
        <end position="180"/>
    </location>
</feature>
<feature type="transmembrane region" description="Helical" evidence="6">
    <location>
        <begin position="68"/>
        <end position="85"/>
    </location>
</feature>
<dbReference type="GO" id="GO:0008137">
    <property type="term" value="F:NADH dehydrogenase (ubiquinone) activity"/>
    <property type="evidence" value="ECO:0007669"/>
    <property type="project" value="InterPro"/>
</dbReference>
<evidence type="ECO:0000256" key="3">
    <source>
        <dbReference type="ARBA" id="ARBA00022989"/>
    </source>
</evidence>
<dbReference type="GO" id="GO:0015990">
    <property type="term" value="P:electron transport coupled proton transport"/>
    <property type="evidence" value="ECO:0007669"/>
    <property type="project" value="TreeGrafter"/>
</dbReference>
<proteinExistence type="predicted"/>
<dbReference type="InterPro" id="IPR003945">
    <property type="entry name" value="NU5C-like"/>
</dbReference>
<feature type="transmembrane region" description="Helical" evidence="6">
    <location>
        <begin position="97"/>
        <end position="115"/>
    </location>
</feature>
<sequence length="600" mass="60166">MLLLLLAWPLAAGVALLAARSGRTPVALGLLAAAGTLGLAVVAAVGRPTGEVPLLAGVPAGFAVDGPSAVLVVLVAAALLASLLVGAAEPALRTGRYVGLMLVFAGAMLVTVAATTLPPLLMAWEVMGATSWALIGYHLDDTRAARAANVAFCTTRAADLGLYVAGGAVLAGGADTMALGDVAGLNGGWSHVAVAGFVLAALGKSAQLPFGFWLSGAMRGPSTVSALLHSATMVAAGGYLLLRLSPALESAGWAAPLVAWVGAATALLMGLVALAQDDLKQLLAASTCAQIGFIVLAAGTAGTPAGLLQMTAHAATKSALFLVAGLWLATLGSRSLGGGLRGAARRHPVIGAAFTLAALTLAGLPPTGLWLAKDAVLAAAATTSPALYVTGLAAALVAALYSGRALWSVWRPVPRTEPAGRVRAPAAATAVTAVLAVAAAGTGLLALGLRALRPHPAPHAAELLASALLAVAGLLLARRYARRAPAQAPLAGWLFLERAARHGVARPVLHLATVLARVDDRVLARGTHRVGRAVLALARRTDTVGERALEGAVDGIADGARALGRAARRPQTGQLHQYYAQASVGFVLLSALAVLVTVVR</sequence>
<dbReference type="RefSeq" id="WP_176160312.1">
    <property type="nucleotide sequence ID" value="NZ_CP054929.1"/>
</dbReference>
<keyword evidence="4 6" id="KW-0472">Membrane</keyword>
<dbReference type="GO" id="GO:0016020">
    <property type="term" value="C:membrane"/>
    <property type="evidence" value="ECO:0007669"/>
    <property type="project" value="UniProtKB-SubCell"/>
</dbReference>
<feature type="transmembrane region" description="Helical" evidence="6">
    <location>
        <begin position="459"/>
        <end position="477"/>
    </location>
</feature>
<dbReference type="GO" id="GO:0042773">
    <property type="term" value="P:ATP synthesis coupled electron transport"/>
    <property type="evidence" value="ECO:0007669"/>
    <property type="project" value="InterPro"/>
</dbReference>
<dbReference type="PANTHER" id="PTHR42829">
    <property type="entry name" value="NADH-UBIQUINONE OXIDOREDUCTASE CHAIN 5"/>
    <property type="match status" value="1"/>
</dbReference>
<evidence type="ECO:0000313" key="9">
    <source>
        <dbReference type="Proteomes" id="UP000509303"/>
    </source>
</evidence>
<feature type="transmembrane region" description="Helical" evidence="6">
    <location>
        <begin position="319"/>
        <end position="337"/>
    </location>
</feature>
<dbReference type="PRINTS" id="PR01434">
    <property type="entry name" value="NADHDHGNASE5"/>
</dbReference>
<reference evidence="8 9" key="1">
    <citation type="submission" date="2020-06" db="EMBL/GenBank/DDBJ databases">
        <title>Genome mining for natural products.</title>
        <authorList>
            <person name="Zhang B."/>
            <person name="Shi J."/>
            <person name="Ge H."/>
        </authorList>
    </citation>
    <scope>NUCLEOTIDE SEQUENCE [LARGE SCALE GENOMIC DNA]</scope>
    <source>
        <strain evidence="8 9">NA00687</strain>
    </source>
</reference>
<dbReference type="InterPro" id="IPR001750">
    <property type="entry name" value="ND/Mrp_TM"/>
</dbReference>
<evidence type="ECO:0000256" key="6">
    <source>
        <dbReference type="SAM" id="Phobius"/>
    </source>
</evidence>
<keyword evidence="2 5" id="KW-0812">Transmembrane</keyword>